<dbReference type="EMBL" id="AJYA01000040">
    <property type="protein sequence ID" value="EIM74594.1"/>
    <property type="molecule type" value="Genomic_DNA"/>
</dbReference>
<dbReference type="RefSeq" id="WP_009056453.1">
    <property type="nucleotide sequence ID" value="NZ_AJYA01000040.1"/>
</dbReference>
<feature type="transmembrane region" description="Helical" evidence="1">
    <location>
        <begin position="45"/>
        <end position="62"/>
    </location>
</feature>
<sequence>MINLVHAPNEANWFAAYNLRDPQVAFCSTLLGDDFKRRKSGRGKNFYAIYSHVLIIYTAMLFRSRNSRTDYTFYHEQGVSACVFDFNRNKEEVLTKLRSGMICESCMKSMAAPENLQLHGISADVAYFFLEGLQRALNRVRNIFSNHQLHLFFPPPRFTCT</sequence>
<proteinExistence type="predicted"/>
<dbReference type="OrthoDB" id="1342667at2"/>
<keyword evidence="1" id="KW-0812">Transmembrane</keyword>
<keyword evidence="1" id="KW-0472">Membrane</keyword>
<evidence type="ECO:0000313" key="3">
    <source>
        <dbReference type="Proteomes" id="UP000005551"/>
    </source>
</evidence>
<organism evidence="2 3">
    <name type="scientific">Nitritalea halalkaliphila LW7</name>
    <dbReference type="NCBI Taxonomy" id="1189621"/>
    <lineage>
        <taxon>Bacteria</taxon>
        <taxon>Pseudomonadati</taxon>
        <taxon>Bacteroidota</taxon>
        <taxon>Cytophagia</taxon>
        <taxon>Cytophagales</taxon>
        <taxon>Cyclobacteriaceae</taxon>
        <taxon>Nitritalea</taxon>
    </lineage>
</organism>
<dbReference type="STRING" id="1189621.A3SI_15483"/>
<keyword evidence="3" id="KW-1185">Reference proteome</keyword>
<protein>
    <submittedName>
        <fullName evidence="2">Uncharacterized protein</fullName>
    </submittedName>
</protein>
<reference evidence="2 3" key="1">
    <citation type="submission" date="2012-05" db="EMBL/GenBank/DDBJ databases">
        <title>Genome sequence of Nitritalea halalkaliphila LW7.</title>
        <authorList>
            <person name="Jangir P.K."/>
            <person name="Singh A."/>
            <person name="Shivaji S."/>
            <person name="Sharma R."/>
        </authorList>
    </citation>
    <scope>NUCLEOTIDE SEQUENCE [LARGE SCALE GENOMIC DNA]</scope>
    <source>
        <strain evidence="2 3">LW7</strain>
    </source>
</reference>
<accession>I5BYE2</accession>
<dbReference type="Proteomes" id="UP000005551">
    <property type="component" value="Unassembled WGS sequence"/>
</dbReference>
<comment type="caution">
    <text evidence="2">The sequence shown here is derived from an EMBL/GenBank/DDBJ whole genome shotgun (WGS) entry which is preliminary data.</text>
</comment>
<name>I5BYE2_9BACT</name>
<keyword evidence="1" id="KW-1133">Transmembrane helix</keyword>
<evidence type="ECO:0000256" key="1">
    <source>
        <dbReference type="SAM" id="Phobius"/>
    </source>
</evidence>
<gene>
    <name evidence="2" type="ORF">A3SI_15483</name>
</gene>
<evidence type="ECO:0000313" key="2">
    <source>
        <dbReference type="EMBL" id="EIM74594.1"/>
    </source>
</evidence>
<dbReference type="AlphaFoldDB" id="I5BYE2"/>